<dbReference type="SUPFAM" id="SSF50129">
    <property type="entry name" value="GroES-like"/>
    <property type="match status" value="1"/>
</dbReference>
<dbReference type="NCBIfam" id="TIGR02824">
    <property type="entry name" value="quinone_pig3"/>
    <property type="match status" value="1"/>
</dbReference>
<dbReference type="EMBL" id="JAGGDJ010000002">
    <property type="protein sequence ID" value="MBO7743428.1"/>
    <property type="molecule type" value="Genomic_DNA"/>
</dbReference>
<proteinExistence type="predicted"/>
<evidence type="ECO:0000259" key="3">
    <source>
        <dbReference type="SMART" id="SM00829"/>
    </source>
</evidence>
<gene>
    <name evidence="4" type="ORF">I8J29_04430</name>
</gene>
<dbReference type="PANTHER" id="PTHR48106:SF18">
    <property type="entry name" value="QUINONE OXIDOREDUCTASE PIG3"/>
    <property type="match status" value="1"/>
</dbReference>
<name>A0ABS3W555_9BACL</name>
<dbReference type="InterPro" id="IPR013149">
    <property type="entry name" value="ADH-like_C"/>
</dbReference>
<evidence type="ECO:0000313" key="4">
    <source>
        <dbReference type="EMBL" id="MBO7743428.1"/>
    </source>
</evidence>
<evidence type="ECO:0000256" key="1">
    <source>
        <dbReference type="ARBA" id="ARBA00022857"/>
    </source>
</evidence>
<dbReference type="CDD" id="cd05276">
    <property type="entry name" value="p53_inducible_oxidoreductase"/>
    <property type="match status" value="1"/>
</dbReference>
<feature type="domain" description="Enoyl reductase (ER)" evidence="3">
    <location>
        <begin position="8"/>
        <end position="322"/>
    </location>
</feature>
<evidence type="ECO:0000313" key="5">
    <source>
        <dbReference type="Proteomes" id="UP000670947"/>
    </source>
</evidence>
<keyword evidence="1" id="KW-0521">NADP</keyword>
<dbReference type="PANTHER" id="PTHR48106">
    <property type="entry name" value="QUINONE OXIDOREDUCTASE PIG3-RELATED"/>
    <property type="match status" value="1"/>
</dbReference>
<comment type="caution">
    <text evidence="4">The sequence shown here is derived from an EMBL/GenBank/DDBJ whole genome shotgun (WGS) entry which is preliminary data.</text>
</comment>
<sequence length="326" mass="34700">MKAILVDEQTKQLYLGEADEPSASAGELLVSVKATALNRADLLQKRGLYPPPPGASEILGLEMAGVVDKVGADVKGWEPGDRVFGLLPGGGYAERVAIPAGMAMRIPDHLSFEQAAAIPEVFLTAYLNLFVLGGLREGHDVLIHAGASGVGTAAIQLVREAGAASIVTAGTREKRDACLALGAGLAIDYTAGPFVQAVQEATEGRGVNLVMDFIGAPYWQQNMASLATDGKLIVIGTMGGSKVNELDLGFLLRKRLQVIGTALRSQPVSAKIELTEQFARFAMPRFADGRLKPIVDSVWERDQANEAHAMMEKNQNTGKIILRIQE</sequence>
<dbReference type="SUPFAM" id="SSF51735">
    <property type="entry name" value="NAD(P)-binding Rossmann-fold domains"/>
    <property type="match status" value="1"/>
</dbReference>
<dbReference type="Pfam" id="PF08240">
    <property type="entry name" value="ADH_N"/>
    <property type="match status" value="1"/>
</dbReference>
<dbReference type="Pfam" id="PF00107">
    <property type="entry name" value="ADH_zinc_N"/>
    <property type="match status" value="1"/>
</dbReference>
<accession>A0ABS3W555</accession>
<dbReference type="Gene3D" id="3.40.50.720">
    <property type="entry name" value="NAD(P)-binding Rossmann-like Domain"/>
    <property type="match status" value="1"/>
</dbReference>
<keyword evidence="5" id="KW-1185">Reference proteome</keyword>
<dbReference type="Gene3D" id="3.90.180.10">
    <property type="entry name" value="Medium-chain alcohol dehydrogenases, catalytic domain"/>
    <property type="match status" value="1"/>
</dbReference>
<dbReference type="InterPro" id="IPR011032">
    <property type="entry name" value="GroES-like_sf"/>
</dbReference>
<organism evidence="4 5">
    <name type="scientific">Paenibacillus artemisiicola</name>
    <dbReference type="NCBI Taxonomy" id="1172618"/>
    <lineage>
        <taxon>Bacteria</taxon>
        <taxon>Bacillati</taxon>
        <taxon>Bacillota</taxon>
        <taxon>Bacilli</taxon>
        <taxon>Bacillales</taxon>
        <taxon>Paenibacillaceae</taxon>
        <taxon>Paenibacillus</taxon>
    </lineage>
</organism>
<reference evidence="4 5" key="1">
    <citation type="submission" date="2021-03" db="EMBL/GenBank/DDBJ databases">
        <title>Paenibacillus artemisicola MWE-103 whole genome sequence.</title>
        <authorList>
            <person name="Ham Y.J."/>
        </authorList>
    </citation>
    <scope>NUCLEOTIDE SEQUENCE [LARGE SCALE GENOMIC DNA]</scope>
    <source>
        <strain evidence="4 5">MWE-103</strain>
    </source>
</reference>
<dbReference type="InterPro" id="IPR036291">
    <property type="entry name" value="NAD(P)-bd_dom_sf"/>
</dbReference>
<dbReference type="InterPro" id="IPR014189">
    <property type="entry name" value="Quinone_OxRdtase_PIG3"/>
</dbReference>
<keyword evidence="2" id="KW-0560">Oxidoreductase</keyword>
<dbReference type="InterPro" id="IPR013154">
    <property type="entry name" value="ADH-like_N"/>
</dbReference>
<dbReference type="RefSeq" id="WP_208846460.1">
    <property type="nucleotide sequence ID" value="NZ_JAGGDJ010000002.1"/>
</dbReference>
<dbReference type="InterPro" id="IPR020843">
    <property type="entry name" value="ER"/>
</dbReference>
<evidence type="ECO:0000256" key="2">
    <source>
        <dbReference type="ARBA" id="ARBA00023002"/>
    </source>
</evidence>
<dbReference type="SMART" id="SM00829">
    <property type="entry name" value="PKS_ER"/>
    <property type="match status" value="1"/>
</dbReference>
<protein>
    <submittedName>
        <fullName evidence="4">NAD(P)H-quinone oxidoreductase</fullName>
    </submittedName>
</protein>
<dbReference type="Proteomes" id="UP000670947">
    <property type="component" value="Unassembled WGS sequence"/>
</dbReference>